<feature type="transmembrane region" description="Helical" evidence="1">
    <location>
        <begin position="20"/>
        <end position="38"/>
    </location>
</feature>
<organism evidence="2 3">
    <name type="scientific">Nostoc linckia z8</name>
    <dbReference type="NCBI Taxonomy" id="1628746"/>
    <lineage>
        <taxon>Bacteria</taxon>
        <taxon>Bacillati</taxon>
        <taxon>Cyanobacteriota</taxon>
        <taxon>Cyanophyceae</taxon>
        <taxon>Nostocales</taxon>
        <taxon>Nostocaceae</taxon>
        <taxon>Nostoc</taxon>
    </lineage>
</organism>
<evidence type="ECO:0000256" key="1">
    <source>
        <dbReference type="SAM" id="Phobius"/>
    </source>
</evidence>
<evidence type="ECO:0000313" key="3">
    <source>
        <dbReference type="Proteomes" id="UP000222310"/>
    </source>
</evidence>
<dbReference type="AlphaFoldDB" id="A0A9Q5ZGM3"/>
<evidence type="ECO:0000313" key="2">
    <source>
        <dbReference type="EMBL" id="PHK06917.1"/>
    </source>
</evidence>
<dbReference type="RefSeq" id="WP_099076716.1">
    <property type="nucleotide sequence ID" value="NZ_LAHD01000004.1"/>
</dbReference>
<keyword evidence="1" id="KW-0472">Membrane</keyword>
<gene>
    <name evidence="2" type="ORF">VF08_02570</name>
</gene>
<sequence length="68" mass="7382">MIVFSFKGSKLAVDSSTVKIGGLLMIALAMPAAGYAYANRCFCSPETFAADQHNIVSYFCINWLNVRG</sequence>
<proteinExistence type="predicted"/>
<dbReference type="EMBL" id="LAHD01000004">
    <property type="protein sequence ID" value="PHK06917.1"/>
    <property type="molecule type" value="Genomic_DNA"/>
</dbReference>
<dbReference type="Proteomes" id="UP000222310">
    <property type="component" value="Unassembled WGS sequence"/>
</dbReference>
<protein>
    <submittedName>
        <fullName evidence="2">Uncharacterized protein</fullName>
    </submittedName>
</protein>
<keyword evidence="1" id="KW-0812">Transmembrane</keyword>
<reference evidence="2 3" key="1">
    <citation type="submission" date="2015-02" db="EMBL/GenBank/DDBJ databases">
        <title>Nostoc linckia genome annotation.</title>
        <authorList>
            <person name="Zhou Z."/>
        </authorList>
    </citation>
    <scope>NUCLEOTIDE SEQUENCE [LARGE SCALE GENOMIC DNA]</scope>
    <source>
        <strain evidence="3">z8</strain>
    </source>
</reference>
<name>A0A9Q5ZGM3_NOSLI</name>
<keyword evidence="1" id="KW-1133">Transmembrane helix</keyword>
<comment type="caution">
    <text evidence="2">The sequence shown here is derived from an EMBL/GenBank/DDBJ whole genome shotgun (WGS) entry which is preliminary data.</text>
</comment>
<accession>A0A9Q5ZGM3</accession>
<dbReference type="GeneID" id="57099158"/>